<evidence type="ECO:0000313" key="2">
    <source>
        <dbReference type="EMBL" id="SDZ52188.1"/>
    </source>
</evidence>
<reference evidence="2 3" key="1">
    <citation type="submission" date="2016-10" db="EMBL/GenBank/DDBJ databases">
        <authorList>
            <person name="de Groot N.N."/>
        </authorList>
    </citation>
    <scope>NUCLEOTIDE SEQUENCE [LARGE SCALE GENOMIC DNA]</scope>
    <source>
        <strain evidence="2 3">CGMCC 4.3491</strain>
    </source>
</reference>
<proteinExistence type="predicted"/>
<dbReference type="PANTHER" id="PTHR48079">
    <property type="entry name" value="PROTEIN YEEZ"/>
    <property type="match status" value="1"/>
</dbReference>
<organism evidence="2 3">
    <name type="scientific">Herbiconiux ginsengi</name>
    <dbReference type="NCBI Taxonomy" id="381665"/>
    <lineage>
        <taxon>Bacteria</taxon>
        <taxon>Bacillati</taxon>
        <taxon>Actinomycetota</taxon>
        <taxon>Actinomycetes</taxon>
        <taxon>Micrococcales</taxon>
        <taxon>Microbacteriaceae</taxon>
        <taxon>Herbiconiux</taxon>
    </lineage>
</organism>
<dbReference type="RefSeq" id="WP_217634460.1">
    <property type="nucleotide sequence ID" value="NZ_FNPZ01000007.1"/>
</dbReference>
<dbReference type="GO" id="GO:0005737">
    <property type="term" value="C:cytoplasm"/>
    <property type="evidence" value="ECO:0007669"/>
    <property type="project" value="TreeGrafter"/>
</dbReference>
<dbReference type="AlphaFoldDB" id="A0A1H3TQL2"/>
<evidence type="ECO:0000259" key="1">
    <source>
        <dbReference type="Pfam" id="PF01370"/>
    </source>
</evidence>
<feature type="domain" description="NAD-dependent epimerase/dehydratase" evidence="1">
    <location>
        <begin position="17"/>
        <end position="232"/>
    </location>
</feature>
<keyword evidence="3" id="KW-1185">Reference proteome</keyword>
<evidence type="ECO:0000313" key="3">
    <source>
        <dbReference type="Proteomes" id="UP000198891"/>
    </source>
</evidence>
<accession>A0A1H3TQL2</accession>
<dbReference type="GO" id="GO:0004029">
    <property type="term" value="F:aldehyde dehydrogenase (NAD+) activity"/>
    <property type="evidence" value="ECO:0007669"/>
    <property type="project" value="TreeGrafter"/>
</dbReference>
<dbReference type="InterPro" id="IPR051783">
    <property type="entry name" value="NAD(P)-dependent_oxidoreduct"/>
</dbReference>
<protein>
    <submittedName>
        <fullName evidence="2">Nucleoside-diphosphate-sugar epimerase</fullName>
    </submittedName>
</protein>
<dbReference type="Proteomes" id="UP000198891">
    <property type="component" value="Unassembled WGS sequence"/>
</dbReference>
<dbReference type="SUPFAM" id="SSF51735">
    <property type="entry name" value="NAD(P)-binding Rossmann-fold domains"/>
    <property type="match status" value="1"/>
</dbReference>
<dbReference type="PANTHER" id="PTHR48079:SF6">
    <property type="entry name" value="NAD(P)-BINDING DOMAIN-CONTAINING PROTEIN-RELATED"/>
    <property type="match status" value="1"/>
</dbReference>
<dbReference type="InterPro" id="IPR036291">
    <property type="entry name" value="NAD(P)-bd_dom_sf"/>
</dbReference>
<dbReference type="EMBL" id="FNPZ01000007">
    <property type="protein sequence ID" value="SDZ52188.1"/>
    <property type="molecule type" value="Genomic_DNA"/>
</dbReference>
<dbReference type="STRING" id="381665.SAMN05216554_4377"/>
<dbReference type="Pfam" id="PF01370">
    <property type="entry name" value="Epimerase"/>
    <property type="match status" value="1"/>
</dbReference>
<sequence>MTPGIGPETGAFRPLRVLVTGASGFVGGALVRRLAADARFEVLGLGRRAVDRADYRVLDLSAPDAAERLDGLGFRPDVVVHAAARSSPWGTRAEFERENVHATRAVVEFATRQAARPRFVFVSTASVLYTAGDQLDVPDDAIAGPRFVNEYAASKYAAELVVRDYAAEWVVLRPRAVFGPGDTTLLPRLLAAARRGSLPRFRAGRAGPAMSDLVYIDTLVEQLVVAATSPAVLGQTVVVTNGEPVPLQETVFALLDRVGVPRPRRTVSRGVAIWLATVVEGAWRMSRRSGEPPITRYSVIVYATSKTFDARRCRELFGPPVVSVSEGLDRVAESLVPTTDPRMIS</sequence>
<name>A0A1H3TQL2_9MICO</name>
<gene>
    <name evidence="2" type="ORF">SAMN05216554_4377</name>
</gene>
<dbReference type="InterPro" id="IPR001509">
    <property type="entry name" value="Epimerase_deHydtase"/>
</dbReference>
<dbReference type="Gene3D" id="3.40.50.720">
    <property type="entry name" value="NAD(P)-binding Rossmann-like Domain"/>
    <property type="match status" value="1"/>
</dbReference>